<evidence type="ECO:0000313" key="1">
    <source>
        <dbReference type="EMBL" id="CAG8561120.1"/>
    </source>
</evidence>
<proteinExistence type="predicted"/>
<accession>A0ABN7UFH2</accession>
<keyword evidence="2" id="KW-1185">Reference proteome</keyword>
<protein>
    <submittedName>
        <fullName evidence="1">8659_t:CDS:1</fullName>
    </submittedName>
</protein>
<dbReference type="Proteomes" id="UP000789901">
    <property type="component" value="Unassembled WGS sequence"/>
</dbReference>
<comment type="caution">
    <text evidence="1">The sequence shown here is derived from an EMBL/GenBank/DDBJ whole genome shotgun (WGS) entry which is preliminary data.</text>
</comment>
<dbReference type="EMBL" id="CAJVQB010002074">
    <property type="protein sequence ID" value="CAG8561120.1"/>
    <property type="molecule type" value="Genomic_DNA"/>
</dbReference>
<reference evidence="1 2" key="1">
    <citation type="submission" date="2021-06" db="EMBL/GenBank/DDBJ databases">
        <authorList>
            <person name="Kallberg Y."/>
            <person name="Tangrot J."/>
            <person name="Rosling A."/>
        </authorList>
    </citation>
    <scope>NUCLEOTIDE SEQUENCE [LARGE SCALE GENOMIC DNA]</scope>
    <source>
        <strain evidence="1 2">120-4 pot B 10/14</strain>
    </source>
</reference>
<organism evidence="1 2">
    <name type="scientific">Gigaspora margarita</name>
    <dbReference type="NCBI Taxonomy" id="4874"/>
    <lineage>
        <taxon>Eukaryota</taxon>
        <taxon>Fungi</taxon>
        <taxon>Fungi incertae sedis</taxon>
        <taxon>Mucoromycota</taxon>
        <taxon>Glomeromycotina</taxon>
        <taxon>Glomeromycetes</taxon>
        <taxon>Diversisporales</taxon>
        <taxon>Gigasporaceae</taxon>
        <taxon>Gigaspora</taxon>
    </lineage>
</organism>
<evidence type="ECO:0000313" key="2">
    <source>
        <dbReference type="Proteomes" id="UP000789901"/>
    </source>
</evidence>
<sequence length="348" mass="39659">MSKITKQIIQKKHGEAIIKKSENFVKEALDKNELDLLNLWYFLNITQGNEDFNSLKDKGIYKFREDKKHFQALKESIGTNGFWPLRTSINKLVGKSPYSGILDDAIIMLENISTLDQLCVKRNPETDELFLVDKPLTGNQITVLKAILIYLCVLSGGWEWNKEGASLNLVYPALFPPLSNKFITIALNTTLCCIDSADSSKLILNQPNCGFIFGGRVFGTRFHGLDCASFVSYCIDCRESLSTQDMELVWKRLKGEEILINSPVEKVLQDFEAIDPQNFNDIQLGDIIIWRRSTDGHAVIFKNWISRDMQSFLAVEANRLDDKSKEGFVISPFKLYKSGFSTYILRKK</sequence>
<name>A0ABN7UFH2_GIGMA</name>
<gene>
    <name evidence="1" type="ORF">GMARGA_LOCUS5023</name>
</gene>